<feature type="domain" description="RING-type" evidence="6">
    <location>
        <begin position="344"/>
        <end position="385"/>
    </location>
</feature>
<feature type="compositionally biased region" description="Basic and acidic residues" evidence="5">
    <location>
        <begin position="8"/>
        <end position="17"/>
    </location>
</feature>
<feature type="compositionally biased region" description="Low complexity" evidence="5">
    <location>
        <begin position="236"/>
        <end position="248"/>
    </location>
</feature>
<gene>
    <name evidence="7" type="ORF">C1SCF055_LOCUS8673</name>
</gene>
<dbReference type="InterPro" id="IPR013083">
    <property type="entry name" value="Znf_RING/FYVE/PHD"/>
</dbReference>
<dbReference type="PROSITE" id="PS50089">
    <property type="entry name" value="ZF_RING_2"/>
    <property type="match status" value="1"/>
</dbReference>
<evidence type="ECO:0000313" key="7">
    <source>
        <dbReference type="EMBL" id="CAI3980820.1"/>
    </source>
</evidence>
<dbReference type="SMART" id="SM00184">
    <property type="entry name" value="RING"/>
    <property type="match status" value="1"/>
</dbReference>
<dbReference type="PANTHER" id="PTHR25465">
    <property type="entry name" value="B-BOX DOMAIN CONTAINING"/>
    <property type="match status" value="1"/>
</dbReference>
<evidence type="ECO:0000256" key="4">
    <source>
        <dbReference type="PROSITE-ProRule" id="PRU00175"/>
    </source>
</evidence>
<evidence type="ECO:0000256" key="1">
    <source>
        <dbReference type="ARBA" id="ARBA00022723"/>
    </source>
</evidence>
<dbReference type="InterPro" id="IPR017907">
    <property type="entry name" value="Znf_RING_CS"/>
</dbReference>
<comment type="caution">
    <text evidence="7">The sequence shown here is derived from an EMBL/GenBank/DDBJ whole genome shotgun (WGS) entry which is preliminary data.</text>
</comment>
<feature type="region of interest" description="Disordered" evidence="5">
    <location>
        <begin position="1"/>
        <end position="67"/>
    </location>
</feature>
<accession>A0A9P1BWH5</accession>
<evidence type="ECO:0000256" key="5">
    <source>
        <dbReference type="SAM" id="MobiDB-lite"/>
    </source>
</evidence>
<protein>
    <submittedName>
        <fullName evidence="8">RING-type domain-containing protein</fullName>
    </submittedName>
</protein>
<feature type="compositionally biased region" description="Polar residues" evidence="5">
    <location>
        <begin position="47"/>
        <end position="56"/>
    </location>
</feature>
<dbReference type="EMBL" id="CAMXCT020000590">
    <property type="protein sequence ID" value="CAL1134195.1"/>
    <property type="molecule type" value="Genomic_DNA"/>
</dbReference>
<dbReference type="SUPFAM" id="SSF57850">
    <property type="entry name" value="RING/U-box"/>
    <property type="match status" value="1"/>
</dbReference>
<evidence type="ECO:0000256" key="2">
    <source>
        <dbReference type="ARBA" id="ARBA00022771"/>
    </source>
</evidence>
<feature type="region of interest" description="Disordered" evidence="5">
    <location>
        <begin position="232"/>
        <end position="269"/>
    </location>
</feature>
<feature type="compositionally biased region" description="Basic and acidic residues" evidence="5">
    <location>
        <begin position="249"/>
        <end position="262"/>
    </location>
</feature>
<dbReference type="Proteomes" id="UP001152797">
    <property type="component" value="Unassembled WGS sequence"/>
</dbReference>
<dbReference type="PANTHER" id="PTHR25465:SF31">
    <property type="entry name" value="RING-TYPE DOMAIN-CONTAINING PROTEIN"/>
    <property type="match status" value="1"/>
</dbReference>
<keyword evidence="9" id="KW-1185">Reference proteome</keyword>
<keyword evidence="3" id="KW-0862">Zinc</keyword>
<dbReference type="Gene3D" id="3.30.40.10">
    <property type="entry name" value="Zinc/RING finger domain, C3HC4 (zinc finger)"/>
    <property type="match status" value="1"/>
</dbReference>
<name>A0A9P1BWH5_9DINO</name>
<dbReference type="InterPro" id="IPR001841">
    <property type="entry name" value="Znf_RING"/>
</dbReference>
<reference evidence="8 9" key="2">
    <citation type="submission" date="2024-05" db="EMBL/GenBank/DDBJ databases">
        <authorList>
            <person name="Chen Y."/>
            <person name="Shah S."/>
            <person name="Dougan E. K."/>
            <person name="Thang M."/>
            <person name="Chan C."/>
        </authorList>
    </citation>
    <scope>NUCLEOTIDE SEQUENCE [LARGE SCALE GENOMIC DNA]</scope>
</reference>
<organism evidence="7">
    <name type="scientific">Cladocopium goreaui</name>
    <dbReference type="NCBI Taxonomy" id="2562237"/>
    <lineage>
        <taxon>Eukaryota</taxon>
        <taxon>Sar</taxon>
        <taxon>Alveolata</taxon>
        <taxon>Dinophyceae</taxon>
        <taxon>Suessiales</taxon>
        <taxon>Symbiodiniaceae</taxon>
        <taxon>Cladocopium</taxon>
    </lineage>
</organism>
<dbReference type="OrthoDB" id="654191at2759"/>
<feature type="region of interest" description="Disordered" evidence="5">
    <location>
        <begin position="156"/>
        <end position="178"/>
    </location>
</feature>
<sequence>MTTVHAGPGERGEEPMRSRLQSTSSDALTDDSFSIPTEIPGDIPSESMLQVPQSGSLPMPSRPGVGGSTLWNVHNDATEVREAQLVHPPRSHLAFSGASRGSVVNLPHRSEVRRRPPLFQQPLDFCGTRRPPFAVSPYPVGQPAALQGDGAYVPIDESCSPRSFSSSSSEPEEARPERLRVNSYAFSRIRPEGQNFLPVHRAMRVNSHDRARSVPLAERDHRARVIYEVTPREVQSASGSSRPSAVSRPEMEAQHTLSERPLSHHLSAPELPSPWQVAEELGQNGGMAAPRYLLVRLGECIPAETGAAPVHRSRLDCGPQWKDFLNFAEYSNPEGVSLQEVLTCPCCLSIFRQPIGLPCGHSLCRGCYVRVFSQSALSRKCPLCRMDLPRFDLRVNVALAAVSDALRSFLAVQRPNPRVNLSEHH</sequence>
<reference evidence="7" key="1">
    <citation type="submission" date="2022-10" db="EMBL/GenBank/DDBJ databases">
        <authorList>
            <person name="Chen Y."/>
            <person name="Dougan E. K."/>
            <person name="Chan C."/>
            <person name="Rhodes N."/>
            <person name="Thang M."/>
        </authorList>
    </citation>
    <scope>NUCLEOTIDE SEQUENCE</scope>
</reference>
<dbReference type="Pfam" id="PF13920">
    <property type="entry name" value="zf-C3HC4_3"/>
    <property type="match status" value="1"/>
</dbReference>
<keyword evidence="1" id="KW-0479">Metal-binding</keyword>
<proteinExistence type="predicted"/>
<dbReference type="EMBL" id="CAMXCT010000590">
    <property type="protein sequence ID" value="CAI3980820.1"/>
    <property type="molecule type" value="Genomic_DNA"/>
</dbReference>
<evidence type="ECO:0000313" key="9">
    <source>
        <dbReference type="Proteomes" id="UP001152797"/>
    </source>
</evidence>
<feature type="compositionally biased region" description="Polar residues" evidence="5">
    <location>
        <begin position="19"/>
        <end position="35"/>
    </location>
</feature>
<dbReference type="EMBL" id="CAMXCT030000590">
    <property type="protein sequence ID" value="CAL4768132.1"/>
    <property type="molecule type" value="Genomic_DNA"/>
</dbReference>
<dbReference type="AlphaFoldDB" id="A0A9P1BWH5"/>
<dbReference type="PROSITE" id="PS00518">
    <property type="entry name" value="ZF_RING_1"/>
    <property type="match status" value="1"/>
</dbReference>
<keyword evidence="2 4" id="KW-0863">Zinc-finger</keyword>
<dbReference type="InterPro" id="IPR051051">
    <property type="entry name" value="E3_ubiq-ligase_TRIM/RNF"/>
</dbReference>
<evidence type="ECO:0000313" key="8">
    <source>
        <dbReference type="EMBL" id="CAL4768132.1"/>
    </source>
</evidence>
<evidence type="ECO:0000256" key="3">
    <source>
        <dbReference type="ARBA" id="ARBA00022833"/>
    </source>
</evidence>
<feature type="compositionally biased region" description="Low complexity" evidence="5">
    <location>
        <begin position="157"/>
        <end position="169"/>
    </location>
</feature>
<evidence type="ECO:0000259" key="6">
    <source>
        <dbReference type="PROSITE" id="PS50089"/>
    </source>
</evidence>
<dbReference type="GO" id="GO:0008270">
    <property type="term" value="F:zinc ion binding"/>
    <property type="evidence" value="ECO:0007669"/>
    <property type="project" value="UniProtKB-KW"/>
</dbReference>